<comment type="subcellular location">
    <subcellularLocation>
        <location evidence="1">Nucleus</location>
    </subcellularLocation>
</comment>
<evidence type="ECO:0000256" key="3">
    <source>
        <dbReference type="ARBA" id="ARBA00023015"/>
    </source>
</evidence>
<reference evidence="10" key="2">
    <citation type="submission" date="2025-08" db="UniProtKB">
        <authorList>
            <consortium name="RefSeq"/>
        </authorList>
    </citation>
    <scope>IDENTIFICATION</scope>
    <source>
        <tissue evidence="10">Leaf</tissue>
    </source>
</reference>
<dbReference type="Proteomes" id="UP000515151">
    <property type="component" value="Chromosome 1"/>
</dbReference>
<protein>
    <submittedName>
        <fullName evidence="10">Transcription factor bHLH25-like</fullName>
    </submittedName>
</protein>
<keyword evidence="9" id="KW-1185">Reference proteome</keyword>
<dbReference type="GO" id="GO:0003677">
    <property type="term" value="F:DNA binding"/>
    <property type="evidence" value="ECO:0007669"/>
    <property type="project" value="UniProtKB-KW"/>
</dbReference>
<evidence type="ECO:0000313" key="9">
    <source>
        <dbReference type="Proteomes" id="UP000515151"/>
    </source>
</evidence>
<dbReference type="InterPro" id="IPR011598">
    <property type="entry name" value="bHLH_dom"/>
</dbReference>
<dbReference type="AlphaFoldDB" id="A0A6P8C8E4"/>
<dbReference type="Gene3D" id="4.10.280.10">
    <property type="entry name" value="Helix-loop-helix DNA-binding domain"/>
    <property type="match status" value="1"/>
</dbReference>
<dbReference type="GeneID" id="116192827"/>
<accession>A0A6P8C8E4</accession>
<dbReference type="SMART" id="SM00353">
    <property type="entry name" value="HLH"/>
    <property type="match status" value="1"/>
</dbReference>
<evidence type="ECO:0000256" key="2">
    <source>
        <dbReference type="ARBA" id="ARBA00011738"/>
    </source>
</evidence>
<keyword evidence="3" id="KW-0805">Transcription regulation</keyword>
<keyword evidence="6" id="KW-0539">Nucleus</keyword>
<dbReference type="GO" id="GO:0005634">
    <property type="term" value="C:nucleus"/>
    <property type="evidence" value="ECO:0007669"/>
    <property type="project" value="UniProtKB-SubCell"/>
</dbReference>
<feature type="region of interest" description="Disordered" evidence="7">
    <location>
        <begin position="59"/>
        <end position="108"/>
    </location>
</feature>
<feature type="region of interest" description="Disordered" evidence="7">
    <location>
        <begin position="154"/>
        <end position="174"/>
    </location>
</feature>
<dbReference type="PANTHER" id="PTHR45959">
    <property type="entry name" value="BHLH TRANSCRIPTION FACTOR"/>
    <property type="match status" value="1"/>
</dbReference>
<evidence type="ECO:0000313" key="10">
    <source>
        <dbReference type="RefSeq" id="XP_031377353.1"/>
    </source>
</evidence>
<dbReference type="GO" id="GO:0046983">
    <property type="term" value="F:protein dimerization activity"/>
    <property type="evidence" value="ECO:0007669"/>
    <property type="project" value="InterPro"/>
</dbReference>
<organism evidence="9 10">
    <name type="scientific">Punica granatum</name>
    <name type="common">Pomegranate</name>
    <dbReference type="NCBI Taxonomy" id="22663"/>
    <lineage>
        <taxon>Eukaryota</taxon>
        <taxon>Viridiplantae</taxon>
        <taxon>Streptophyta</taxon>
        <taxon>Embryophyta</taxon>
        <taxon>Tracheophyta</taxon>
        <taxon>Spermatophyta</taxon>
        <taxon>Magnoliopsida</taxon>
        <taxon>eudicotyledons</taxon>
        <taxon>Gunneridae</taxon>
        <taxon>Pentapetalae</taxon>
        <taxon>rosids</taxon>
        <taxon>malvids</taxon>
        <taxon>Myrtales</taxon>
        <taxon>Lythraceae</taxon>
        <taxon>Punica</taxon>
    </lineage>
</organism>
<dbReference type="InterPro" id="IPR036638">
    <property type="entry name" value="HLH_DNA-bd_sf"/>
</dbReference>
<dbReference type="GO" id="GO:0006355">
    <property type="term" value="P:regulation of DNA-templated transcription"/>
    <property type="evidence" value="ECO:0007669"/>
    <property type="project" value="UniProtKB-ARBA"/>
</dbReference>
<evidence type="ECO:0000256" key="6">
    <source>
        <dbReference type="ARBA" id="ARBA00023242"/>
    </source>
</evidence>
<keyword evidence="5" id="KW-0804">Transcription</keyword>
<dbReference type="FunFam" id="4.10.280.10:FF:000095">
    <property type="entry name" value="Basic helix-loop-helix family protein"/>
    <property type="match status" value="1"/>
</dbReference>
<reference evidence="9" key="1">
    <citation type="journal article" date="2020" name="Plant Biotechnol. J.">
        <title>The pomegranate (Punica granatum L.) draft genome dissects genetic divergence between soft- and hard-seeded cultivars.</title>
        <authorList>
            <person name="Luo X."/>
            <person name="Li H."/>
            <person name="Wu Z."/>
            <person name="Yao W."/>
            <person name="Zhao P."/>
            <person name="Cao D."/>
            <person name="Yu H."/>
            <person name="Li K."/>
            <person name="Poudel K."/>
            <person name="Zhao D."/>
            <person name="Zhang F."/>
            <person name="Xia X."/>
            <person name="Chen L."/>
            <person name="Wang Q."/>
            <person name="Jing D."/>
            <person name="Cao S."/>
        </authorList>
    </citation>
    <scope>NUCLEOTIDE SEQUENCE [LARGE SCALE GENOMIC DNA]</scope>
    <source>
        <strain evidence="9">cv. Tunisia</strain>
    </source>
</reference>
<evidence type="ECO:0000256" key="7">
    <source>
        <dbReference type="SAM" id="MobiDB-lite"/>
    </source>
</evidence>
<evidence type="ECO:0000259" key="8">
    <source>
        <dbReference type="PROSITE" id="PS50888"/>
    </source>
</evidence>
<evidence type="ECO:0000256" key="4">
    <source>
        <dbReference type="ARBA" id="ARBA00023125"/>
    </source>
</evidence>
<dbReference type="OrthoDB" id="690068at2759"/>
<dbReference type="PANTHER" id="PTHR45959:SF2">
    <property type="entry name" value="BHLH TRANSCRIPTION FACTOR"/>
    <property type="match status" value="1"/>
</dbReference>
<feature type="compositionally biased region" description="Polar residues" evidence="7">
    <location>
        <begin position="77"/>
        <end position="92"/>
    </location>
</feature>
<dbReference type="PROSITE" id="PS50888">
    <property type="entry name" value="BHLH"/>
    <property type="match status" value="1"/>
</dbReference>
<keyword evidence="4" id="KW-0238">DNA-binding</keyword>
<gene>
    <name evidence="10" type="primary">LOC116192827</name>
</gene>
<dbReference type="InterPro" id="IPR052610">
    <property type="entry name" value="bHLH_transcription_regulator"/>
</dbReference>
<name>A0A6P8C8E4_PUNGR</name>
<dbReference type="RefSeq" id="XP_031377353.1">
    <property type="nucleotide sequence ID" value="XM_031521493.1"/>
</dbReference>
<feature type="domain" description="BHLH" evidence="8">
    <location>
        <begin position="169"/>
        <end position="218"/>
    </location>
</feature>
<evidence type="ECO:0000256" key="5">
    <source>
        <dbReference type="ARBA" id="ARBA00023163"/>
    </source>
</evidence>
<sequence length="352" mass="39086">MEIMSAKWLSNLEMVDYNNLQSYLSSGNNDPHSMRLNMENIQQQHLFSQKTLATCSASSNEGSRTDCFGRPAKQLKTDNSWSSGTTADQQQLSPNPSPRPSHSSASSSHILTFGSTSLVPKDEAVSQGYMHFVSLGTESTVYGEQKFAPTSVGNVQGTKRAYPTTRSPSSAQDHIMAERKRREKLSQRFVALSAIVPGLKKMDKASVLGDAIKYLKLLQERVKVLEEQTKKRTMESAVLVKRSQVSSEDDSSSCNKNSDGQLDHMLPEIEARVSDKDVLIRIHVEECKGFVHKIMSEIENLHLCIVNSSAVPFGTSNLDITIIAKMEDEFCITAKDLVRKLRAASMKFFKDA</sequence>
<dbReference type="CDD" id="cd11452">
    <property type="entry name" value="bHLH_AtNAI1_like"/>
    <property type="match status" value="1"/>
</dbReference>
<feature type="region of interest" description="Disordered" evidence="7">
    <location>
        <begin position="241"/>
        <end position="261"/>
    </location>
</feature>
<evidence type="ECO:0000256" key="1">
    <source>
        <dbReference type="ARBA" id="ARBA00004123"/>
    </source>
</evidence>
<dbReference type="Pfam" id="PF00010">
    <property type="entry name" value="HLH"/>
    <property type="match status" value="1"/>
</dbReference>
<dbReference type="SUPFAM" id="SSF47459">
    <property type="entry name" value="HLH, helix-loop-helix DNA-binding domain"/>
    <property type="match status" value="1"/>
</dbReference>
<proteinExistence type="predicted"/>
<comment type="subunit">
    <text evidence="2">Homodimer.</text>
</comment>